<dbReference type="Pfam" id="PF13650">
    <property type="entry name" value="Asp_protease_2"/>
    <property type="match status" value="1"/>
</dbReference>
<protein>
    <submittedName>
        <fullName evidence="1">Uncharacterized protein</fullName>
    </submittedName>
</protein>
<organism evidence="1 2">
    <name type="scientific">Paramuricea clavata</name>
    <name type="common">Red gorgonian</name>
    <name type="synonym">Violescent sea-whip</name>
    <dbReference type="NCBI Taxonomy" id="317549"/>
    <lineage>
        <taxon>Eukaryota</taxon>
        <taxon>Metazoa</taxon>
        <taxon>Cnidaria</taxon>
        <taxon>Anthozoa</taxon>
        <taxon>Octocorallia</taxon>
        <taxon>Malacalcyonacea</taxon>
        <taxon>Plexauridae</taxon>
        <taxon>Paramuricea</taxon>
    </lineage>
</organism>
<dbReference type="OrthoDB" id="5981534at2759"/>
<name>A0A6S7H9S0_PARCT</name>
<evidence type="ECO:0000313" key="2">
    <source>
        <dbReference type="Proteomes" id="UP001152795"/>
    </source>
</evidence>
<reference evidence="1" key="1">
    <citation type="submission" date="2020-04" db="EMBL/GenBank/DDBJ databases">
        <authorList>
            <person name="Alioto T."/>
            <person name="Alioto T."/>
            <person name="Gomez Garrido J."/>
        </authorList>
    </citation>
    <scope>NUCLEOTIDE SEQUENCE</scope>
    <source>
        <strain evidence="1">A484AB</strain>
    </source>
</reference>
<comment type="caution">
    <text evidence="1">The sequence shown here is derived from an EMBL/GenBank/DDBJ whole genome shotgun (WGS) entry which is preliminary data.</text>
</comment>
<dbReference type="EMBL" id="CACRXK020003670">
    <property type="protein sequence ID" value="CAB3999793.1"/>
    <property type="molecule type" value="Genomic_DNA"/>
</dbReference>
<evidence type="ECO:0000313" key="1">
    <source>
        <dbReference type="EMBL" id="CAB3999793.1"/>
    </source>
</evidence>
<gene>
    <name evidence="1" type="ORF">PACLA_8A009347</name>
</gene>
<keyword evidence="2" id="KW-1185">Reference proteome</keyword>
<sequence>MSGISSVLDKGSILPVVRVCFRAPNGRTREGNVLIDSGAGTTVIRKDFARSLGLQGKREKIDLALVGGERVEQPQSRRVTFSISALNGAEKQRIEAHEIEKPF</sequence>
<dbReference type="Gene3D" id="2.40.70.10">
    <property type="entry name" value="Acid Proteases"/>
    <property type="match status" value="1"/>
</dbReference>
<accession>A0A6S7H9S0</accession>
<proteinExistence type="predicted"/>
<dbReference type="AlphaFoldDB" id="A0A6S7H9S0"/>
<dbReference type="Proteomes" id="UP001152795">
    <property type="component" value="Unassembled WGS sequence"/>
</dbReference>
<dbReference type="InterPro" id="IPR021109">
    <property type="entry name" value="Peptidase_aspartic_dom_sf"/>
</dbReference>